<dbReference type="Pfam" id="PF13843">
    <property type="entry name" value="DDE_Tnp_1_7"/>
    <property type="match status" value="1"/>
</dbReference>
<dbReference type="PANTHER" id="PTHR46599">
    <property type="entry name" value="PIGGYBAC TRANSPOSABLE ELEMENT-DERIVED PROTEIN 4"/>
    <property type="match status" value="1"/>
</dbReference>
<name>A0A8S3ZLQ5_9EUPU</name>
<evidence type="ECO:0000313" key="4">
    <source>
        <dbReference type="Proteomes" id="UP000678393"/>
    </source>
</evidence>
<feature type="region of interest" description="Disordered" evidence="1">
    <location>
        <begin position="55"/>
        <end position="74"/>
    </location>
</feature>
<protein>
    <recommendedName>
        <fullName evidence="2">PiggyBac transposable element-derived protein domain-containing protein</fullName>
    </recommendedName>
</protein>
<gene>
    <name evidence="3" type="ORF">CUNI_LOCUS13189</name>
</gene>
<evidence type="ECO:0000256" key="1">
    <source>
        <dbReference type="SAM" id="MobiDB-lite"/>
    </source>
</evidence>
<reference evidence="3" key="1">
    <citation type="submission" date="2021-04" db="EMBL/GenBank/DDBJ databases">
        <authorList>
            <consortium name="Molecular Ecology Group"/>
        </authorList>
    </citation>
    <scope>NUCLEOTIDE SEQUENCE</scope>
</reference>
<keyword evidence="4" id="KW-1185">Reference proteome</keyword>
<feature type="non-terminal residue" evidence="3">
    <location>
        <position position="585"/>
    </location>
</feature>
<dbReference type="PANTHER" id="PTHR46599:SF3">
    <property type="entry name" value="PIGGYBAC TRANSPOSABLE ELEMENT-DERIVED PROTEIN 4"/>
    <property type="match status" value="1"/>
</dbReference>
<dbReference type="EMBL" id="CAJHNH020002757">
    <property type="protein sequence ID" value="CAG5127631.1"/>
    <property type="molecule type" value="Genomic_DNA"/>
</dbReference>
<feature type="compositionally biased region" description="Low complexity" evidence="1">
    <location>
        <begin position="55"/>
        <end position="64"/>
    </location>
</feature>
<accession>A0A8S3ZLQ5</accession>
<feature type="domain" description="PiggyBac transposable element-derived protein" evidence="2">
    <location>
        <begin position="135"/>
        <end position="493"/>
    </location>
</feature>
<dbReference type="OrthoDB" id="6147624at2759"/>
<organism evidence="3 4">
    <name type="scientific">Candidula unifasciata</name>
    <dbReference type="NCBI Taxonomy" id="100452"/>
    <lineage>
        <taxon>Eukaryota</taxon>
        <taxon>Metazoa</taxon>
        <taxon>Spiralia</taxon>
        <taxon>Lophotrochozoa</taxon>
        <taxon>Mollusca</taxon>
        <taxon>Gastropoda</taxon>
        <taxon>Heterobranchia</taxon>
        <taxon>Euthyneura</taxon>
        <taxon>Panpulmonata</taxon>
        <taxon>Eupulmonata</taxon>
        <taxon>Stylommatophora</taxon>
        <taxon>Helicina</taxon>
        <taxon>Helicoidea</taxon>
        <taxon>Geomitridae</taxon>
        <taxon>Candidula</taxon>
    </lineage>
</organism>
<dbReference type="Proteomes" id="UP000678393">
    <property type="component" value="Unassembled WGS sequence"/>
</dbReference>
<dbReference type="AlphaFoldDB" id="A0A8S3ZLQ5"/>
<dbReference type="InterPro" id="IPR029526">
    <property type="entry name" value="PGBD"/>
</dbReference>
<evidence type="ECO:0000259" key="2">
    <source>
        <dbReference type="Pfam" id="PF13843"/>
    </source>
</evidence>
<comment type="caution">
    <text evidence="3">The sequence shown here is derived from an EMBL/GenBank/DDBJ whole genome shotgun (WGS) entry which is preliminary data.</text>
</comment>
<proteinExistence type="predicted"/>
<evidence type="ECO:0000313" key="3">
    <source>
        <dbReference type="EMBL" id="CAG5127631.1"/>
    </source>
</evidence>
<sequence>MDTNVPTTSSGRRMRLSAAEALKLFQSDVFNSDNENENLDFSESDSDGEFLPAAAERSAVMESSSSDESDTENVPLLQYLGCKKRKVLQTNRKTNSGEGWERVEDGVLSRTLNTFRFSPKTTPGVNPELVSESSTPLDCFLALFDDEVRTSLLDATNTYATLKKTQNNPARKHSVFASWNNLGIYELYKFSAVQMAMGICKRPSIRDYFSTRNVFSTSFYSQTFSRNRFLSIFQTMLHVGEPDADGKLKIEPFINKLLEKFQLAFTAYQDIAIDEMIVGFKGRWQYKQYKATKPSKYHIKSFGLVDSKTGYVVNLLTYYGSTTSYNPTNENESSHSIQVFDTLLRPLGTGYHIFADRYYTTRVLVDHLLKQKQYYTGTVQRGRVGFPQWNDKLQHMASEYFSNSARSMLAVSWKDKKAKKPVLLVSTNASAGEVTNAKGKLKPSVIDTYNNKMNGCDIADQRLGYYGLHTRKTKKWWKKLFQWIMEICCINAYVLYKETRPGTTKIPLKDFKLKLIDELLIAAAESMPEPGTIVPTRRGRMSSTPVQRLQPGMHLVGYVKQDRRCAVCSTPAKPRRTNYICEGCD</sequence>